<protein>
    <submittedName>
        <fullName evidence="1">Phospholipase B</fullName>
    </submittedName>
</protein>
<accession>A0ACB6ZKU3</accession>
<dbReference type="Proteomes" id="UP000886501">
    <property type="component" value="Unassembled WGS sequence"/>
</dbReference>
<proteinExistence type="predicted"/>
<evidence type="ECO:0000313" key="2">
    <source>
        <dbReference type="Proteomes" id="UP000886501"/>
    </source>
</evidence>
<name>A0ACB6ZKU3_THEGA</name>
<comment type="caution">
    <text evidence="1">The sequence shown here is derived from an EMBL/GenBank/DDBJ whole genome shotgun (WGS) entry which is preliminary data.</text>
</comment>
<organism evidence="1 2">
    <name type="scientific">Thelephora ganbajun</name>
    <name type="common">Ganba fungus</name>
    <dbReference type="NCBI Taxonomy" id="370292"/>
    <lineage>
        <taxon>Eukaryota</taxon>
        <taxon>Fungi</taxon>
        <taxon>Dikarya</taxon>
        <taxon>Basidiomycota</taxon>
        <taxon>Agaricomycotina</taxon>
        <taxon>Agaricomycetes</taxon>
        <taxon>Thelephorales</taxon>
        <taxon>Thelephoraceae</taxon>
        <taxon>Thelephora</taxon>
    </lineage>
</organism>
<gene>
    <name evidence="1" type="ORF">BDM02DRAFT_3185432</name>
</gene>
<evidence type="ECO:0000313" key="1">
    <source>
        <dbReference type="EMBL" id="KAF9650395.1"/>
    </source>
</evidence>
<sequence>MFSSLLLCLLSSRDVFAQGTELLKLYAPTTGSLCPDITRNPLLREFTPETQALHPRESTYISTRESTVIPKAWEDWLGTGSQIGYDVSVLSKNFSRVGIAFSGGGFRAAQYSAGVTSALDARNSSAKSAGTGGFLQVASYISGLSGKLNHPCGSWFTGSLYLNDFATIPELVHGNGKDRTGWLLDLGLFLPAGLNILDDKNTLFFQSVVTSVVAKSSTGIDTSITDAWSRMLSYHFLNQTSRANFFTDQSSHGAGQLWSNLPRNPMFEEYNVPLPLIVFDSRPSGVKLDGYTPHNIPVYEVSPFEMGSWDPSLSAMANLTHIGTHLSNGKPDNDTACVTGFDQAGFVIGTSSSLFNILLDKGQNLFEGWGEKDSAALGRLISMLLASIETRAKDVANWPSPFNSIKSNTYIDTNARWLELIDGGLNLENVPLGPLLVNSRGVDFILAADASADTHDSWPNGTSPINTILRLNNILPSSHKKFPPIPATPDDFVSMGLNTRPTLFGCDPASTSNPEYPLVLYLPNAPPLTGEKPVSNSNTFKLSYSSHHTHLFLDQVHANTIGGFKPGTNSPDPDWPKCLQCAAVDRGRMKLSPAVPRSEFCTKCFKQYCYDPANPQSVSQLPNRVLKFGGPDGSFFEEHKAVIIGVSVGGALFFIIVFACW</sequence>
<reference evidence="1" key="1">
    <citation type="submission" date="2019-10" db="EMBL/GenBank/DDBJ databases">
        <authorList>
            <consortium name="DOE Joint Genome Institute"/>
            <person name="Kuo A."/>
            <person name="Miyauchi S."/>
            <person name="Kiss E."/>
            <person name="Drula E."/>
            <person name="Kohler A."/>
            <person name="Sanchez-Garcia M."/>
            <person name="Andreopoulos B."/>
            <person name="Barry K.W."/>
            <person name="Bonito G."/>
            <person name="Buee M."/>
            <person name="Carver A."/>
            <person name="Chen C."/>
            <person name="Cichocki N."/>
            <person name="Clum A."/>
            <person name="Culley D."/>
            <person name="Crous P.W."/>
            <person name="Fauchery L."/>
            <person name="Girlanda M."/>
            <person name="Hayes R."/>
            <person name="Keri Z."/>
            <person name="Labutti K."/>
            <person name="Lipzen A."/>
            <person name="Lombard V."/>
            <person name="Magnuson J."/>
            <person name="Maillard F."/>
            <person name="Morin E."/>
            <person name="Murat C."/>
            <person name="Nolan M."/>
            <person name="Ohm R."/>
            <person name="Pangilinan J."/>
            <person name="Pereira M."/>
            <person name="Perotto S."/>
            <person name="Peter M."/>
            <person name="Riley R."/>
            <person name="Sitrit Y."/>
            <person name="Stielow B."/>
            <person name="Szollosi G."/>
            <person name="Zifcakova L."/>
            <person name="Stursova M."/>
            <person name="Spatafora J.W."/>
            <person name="Tedersoo L."/>
            <person name="Vaario L.-M."/>
            <person name="Yamada A."/>
            <person name="Yan M."/>
            <person name="Wang P."/>
            <person name="Xu J."/>
            <person name="Bruns T."/>
            <person name="Baldrian P."/>
            <person name="Vilgalys R."/>
            <person name="Henrissat B."/>
            <person name="Grigoriev I.V."/>
            <person name="Hibbett D."/>
            <person name="Nagy L.G."/>
            <person name="Martin F.M."/>
        </authorList>
    </citation>
    <scope>NUCLEOTIDE SEQUENCE</scope>
    <source>
        <strain evidence="1">P2</strain>
    </source>
</reference>
<dbReference type="EMBL" id="MU117985">
    <property type="protein sequence ID" value="KAF9650395.1"/>
    <property type="molecule type" value="Genomic_DNA"/>
</dbReference>
<keyword evidence="2" id="KW-1185">Reference proteome</keyword>
<reference evidence="1" key="2">
    <citation type="journal article" date="2020" name="Nat. Commun.">
        <title>Large-scale genome sequencing of mycorrhizal fungi provides insights into the early evolution of symbiotic traits.</title>
        <authorList>
            <person name="Miyauchi S."/>
            <person name="Kiss E."/>
            <person name="Kuo A."/>
            <person name="Drula E."/>
            <person name="Kohler A."/>
            <person name="Sanchez-Garcia M."/>
            <person name="Morin E."/>
            <person name="Andreopoulos B."/>
            <person name="Barry K.W."/>
            <person name="Bonito G."/>
            <person name="Buee M."/>
            <person name="Carver A."/>
            <person name="Chen C."/>
            <person name="Cichocki N."/>
            <person name="Clum A."/>
            <person name="Culley D."/>
            <person name="Crous P.W."/>
            <person name="Fauchery L."/>
            <person name="Girlanda M."/>
            <person name="Hayes R.D."/>
            <person name="Keri Z."/>
            <person name="LaButti K."/>
            <person name="Lipzen A."/>
            <person name="Lombard V."/>
            <person name="Magnuson J."/>
            <person name="Maillard F."/>
            <person name="Murat C."/>
            <person name="Nolan M."/>
            <person name="Ohm R.A."/>
            <person name="Pangilinan J."/>
            <person name="Pereira M.F."/>
            <person name="Perotto S."/>
            <person name="Peter M."/>
            <person name="Pfister S."/>
            <person name="Riley R."/>
            <person name="Sitrit Y."/>
            <person name="Stielow J.B."/>
            <person name="Szollosi G."/>
            <person name="Zifcakova L."/>
            <person name="Stursova M."/>
            <person name="Spatafora J.W."/>
            <person name="Tedersoo L."/>
            <person name="Vaario L.M."/>
            <person name="Yamada A."/>
            <person name="Yan M."/>
            <person name="Wang P."/>
            <person name="Xu J."/>
            <person name="Bruns T."/>
            <person name="Baldrian P."/>
            <person name="Vilgalys R."/>
            <person name="Dunand C."/>
            <person name="Henrissat B."/>
            <person name="Grigoriev I.V."/>
            <person name="Hibbett D."/>
            <person name="Nagy L.G."/>
            <person name="Martin F.M."/>
        </authorList>
    </citation>
    <scope>NUCLEOTIDE SEQUENCE</scope>
    <source>
        <strain evidence="1">P2</strain>
    </source>
</reference>